<evidence type="ECO:0000313" key="3">
    <source>
        <dbReference type="Proteomes" id="UP001159363"/>
    </source>
</evidence>
<evidence type="ECO:0000313" key="2">
    <source>
        <dbReference type="EMBL" id="KAJ8874323.1"/>
    </source>
</evidence>
<dbReference type="PANTHER" id="PTHR45786">
    <property type="entry name" value="DNA BINDING PROTEIN-LIKE"/>
    <property type="match status" value="1"/>
</dbReference>
<dbReference type="EMBL" id="JARBHB010000010">
    <property type="protein sequence ID" value="KAJ8874323.1"/>
    <property type="molecule type" value="Genomic_DNA"/>
</dbReference>
<dbReference type="Pfam" id="PF14214">
    <property type="entry name" value="Helitron_like_N"/>
    <property type="match status" value="1"/>
</dbReference>
<proteinExistence type="predicted"/>
<accession>A0ABQ9GQM3</accession>
<keyword evidence="3" id="KW-1185">Reference proteome</keyword>
<name>A0ABQ9GQM3_9NEOP</name>
<comment type="caution">
    <text evidence="2">The sequence shown here is derived from an EMBL/GenBank/DDBJ whole genome shotgun (WGS) entry which is preliminary data.</text>
</comment>
<evidence type="ECO:0000259" key="1">
    <source>
        <dbReference type="Pfam" id="PF14214"/>
    </source>
</evidence>
<protein>
    <recommendedName>
        <fullName evidence="1">Helitron helicase-like domain-containing protein</fullName>
    </recommendedName>
</protein>
<gene>
    <name evidence="2" type="ORF">PR048_025169</name>
</gene>
<sequence length="187" mass="21183">MLHSHNYIQSFKTAIESVRPGTPDFIIIHANKVLVGEHGGRYIAPSTNQVAVMLCWSNDGYTINDPQVDPVTGAPLYNVVSCMNYYCYPIMTIFNNFNPILRYGMLTNQCLVNQCAKIQSERFACIHNNQTKLQAENYDALQLNEHSSEIGQLIILPSSFMGGPKYLHEKTQEAMTFVRHHANLIFL</sequence>
<dbReference type="InterPro" id="IPR025476">
    <property type="entry name" value="Helitron_helicase-like"/>
</dbReference>
<organism evidence="2 3">
    <name type="scientific">Dryococelus australis</name>
    <dbReference type="NCBI Taxonomy" id="614101"/>
    <lineage>
        <taxon>Eukaryota</taxon>
        <taxon>Metazoa</taxon>
        <taxon>Ecdysozoa</taxon>
        <taxon>Arthropoda</taxon>
        <taxon>Hexapoda</taxon>
        <taxon>Insecta</taxon>
        <taxon>Pterygota</taxon>
        <taxon>Neoptera</taxon>
        <taxon>Polyneoptera</taxon>
        <taxon>Phasmatodea</taxon>
        <taxon>Verophasmatodea</taxon>
        <taxon>Anareolatae</taxon>
        <taxon>Phasmatidae</taxon>
        <taxon>Eurycanthinae</taxon>
        <taxon>Dryococelus</taxon>
    </lineage>
</organism>
<reference evidence="2 3" key="1">
    <citation type="submission" date="2023-02" db="EMBL/GenBank/DDBJ databases">
        <title>LHISI_Scaffold_Assembly.</title>
        <authorList>
            <person name="Stuart O.P."/>
            <person name="Cleave R."/>
            <person name="Magrath M.J.L."/>
            <person name="Mikheyev A.S."/>
        </authorList>
    </citation>
    <scope>NUCLEOTIDE SEQUENCE [LARGE SCALE GENOMIC DNA]</scope>
    <source>
        <strain evidence="2">Daus_M_001</strain>
        <tissue evidence="2">Leg muscle</tissue>
    </source>
</reference>
<dbReference type="Proteomes" id="UP001159363">
    <property type="component" value="Chromosome 9"/>
</dbReference>
<feature type="domain" description="Helitron helicase-like" evidence="1">
    <location>
        <begin position="85"/>
        <end position="181"/>
    </location>
</feature>
<dbReference type="PANTHER" id="PTHR45786:SF74">
    <property type="entry name" value="ATP-DEPENDENT DNA HELICASE"/>
    <property type="match status" value="1"/>
</dbReference>